<dbReference type="Proteomes" id="UP000529852">
    <property type="component" value="Unassembled WGS sequence"/>
</dbReference>
<dbReference type="EMBL" id="VYZD01001175">
    <property type="protein sequence ID" value="NWR93658.1"/>
    <property type="molecule type" value="Genomic_DNA"/>
</dbReference>
<evidence type="ECO:0000259" key="1">
    <source>
        <dbReference type="Pfam" id="PF24905"/>
    </source>
</evidence>
<evidence type="ECO:0000313" key="3">
    <source>
        <dbReference type="Proteomes" id="UP000529852"/>
    </source>
</evidence>
<dbReference type="PANTHER" id="PTHR17550">
    <property type="entry name" value="E3 UBIQUITIN-PROTEIN LIGASE TTC3"/>
    <property type="match status" value="1"/>
</dbReference>
<sequence>ENSVQKTSASYTIDSSDIFNSPYALNLSSFTKLINRLQSMHPEASRDRIVEALQQVRKNNKGMLCGLSISTIEERTSAIL</sequence>
<dbReference type="AlphaFoldDB" id="A0A7K5BF07"/>
<proteinExistence type="predicted"/>
<reference evidence="2 3" key="1">
    <citation type="submission" date="2019-09" db="EMBL/GenBank/DDBJ databases">
        <title>Bird 10,000 Genomes (B10K) Project - Family phase.</title>
        <authorList>
            <person name="Zhang G."/>
        </authorList>
    </citation>
    <scope>NUCLEOTIDE SEQUENCE [LARGE SCALE GENOMIC DNA]</scope>
    <source>
        <strain evidence="2">B10K-DU-003-06</strain>
    </source>
</reference>
<feature type="non-terminal residue" evidence="2">
    <location>
        <position position="1"/>
    </location>
</feature>
<gene>
    <name evidence="2" type="primary">Rbm44</name>
    <name evidence="2" type="ORF">FURFIG_R01257</name>
</gene>
<name>A0A7K5BF07_9FURN</name>
<accession>A0A7K5BF07</accession>
<protein>
    <submittedName>
        <fullName evidence="2">RBM44 protein</fullName>
    </submittedName>
</protein>
<dbReference type="Pfam" id="PF24905">
    <property type="entry name" value="TTC3_9th"/>
    <property type="match status" value="1"/>
</dbReference>
<feature type="domain" description="TTC3/DZIP3/RBM44-like helical" evidence="1">
    <location>
        <begin position="29"/>
        <end position="75"/>
    </location>
</feature>
<dbReference type="InterPro" id="IPR056870">
    <property type="entry name" value="TTC3/DZIP3/RBM44-like_helical"/>
</dbReference>
<comment type="caution">
    <text evidence="2">The sequence shown here is derived from an EMBL/GenBank/DDBJ whole genome shotgun (WGS) entry which is preliminary data.</text>
</comment>
<keyword evidence="3" id="KW-1185">Reference proteome</keyword>
<dbReference type="PANTHER" id="PTHR17550:SF7">
    <property type="entry name" value="RNA-BINDING PROTEIN 44"/>
    <property type="match status" value="1"/>
</dbReference>
<evidence type="ECO:0000313" key="2">
    <source>
        <dbReference type="EMBL" id="NWR93658.1"/>
    </source>
</evidence>
<organism evidence="2 3">
    <name type="scientific">Furnarius figulus</name>
    <dbReference type="NCBI Taxonomy" id="463165"/>
    <lineage>
        <taxon>Eukaryota</taxon>
        <taxon>Metazoa</taxon>
        <taxon>Chordata</taxon>
        <taxon>Craniata</taxon>
        <taxon>Vertebrata</taxon>
        <taxon>Euteleostomi</taxon>
        <taxon>Archelosauria</taxon>
        <taxon>Archosauria</taxon>
        <taxon>Dinosauria</taxon>
        <taxon>Saurischia</taxon>
        <taxon>Theropoda</taxon>
        <taxon>Coelurosauria</taxon>
        <taxon>Aves</taxon>
        <taxon>Neognathae</taxon>
        <taxon>Neoaves</taxon>
        <taxon>Telluraves</taxon>
        <taxon>Australaves</taxon>
        <taxon>Passeriformes</taxon>
        <taxon>Furnariidae</taxon>
        <taxon>Furnarius</taxon>
    </lineage>
</organism>
<feature type="non-terminal residue" evidence="2">
    <location>
        <position position="80"/>
    </location>
</feature>